<organism evidence="6 7">
    <name type="scientific">Marinobacterium zhoushanense</name>
    <dbReference type="NCBI Taxonomy" id="1679163"/>
    <lineage>
        <taxon>Bacteria</taxon>
        <taxon>Pseudomonadati</taxon>
        <taxon>Pseudomonadota</taxon>
        <taxon>Gammaproteobacteria</taxon>
        <taxon>Oceanospirillales</taxon>
        <taxon>Oceanospirillaceae</taxon>
        <taxon>Marinobacterium</taxon>
    </lineage>
</organism>
<proteinExistence type="predicted"/>
<keyword evidence="3 5" id="KW-1133">Transmembrane helix</keyword>
<feature type="transmembrane region" description="Helical" evidence="5">
    <location>
        <begin position="62"/>
        <end position="94"/>
    </location>
</feature>
<dbReference type="RefSeq" id="WP_188746025.1">
    <property type="nucleotide sequence ID" value="NZ_BMIJ01000002.1"/>
</dbReference>
<comment type="subcellular location">
    <subcellularLocation>
        <location evidence="1">Membrane</location>
        <topology evidence="1">Multi-pass membrane protein</topology>
    </subcellularLocation>
</comment>
<evidence type="ECO:0000313" key="6">
    <source>
        <dbReference type="EMBL" id="GGB86118.1"/>
    </source>
</evidence>
<reference evidence="7" key="1">
    <citation type="journal article" date="2019" name="Int. J. Syst. Evol. Microbiol.">
        <title>The Global Catalogue of Microorganisms (GCM) 10K type strain sequencing project: providing services to taxonomists for standard genome sequencing and annotation.</title>
        <authorList>
            <consortium name="The Broad Institute Genomics Platform"/>
            <consortium name="The Broad Institute Genome Sequencing Center for Infectious Disease"/>
            <person name="Wu L."/>
            <person name="Ma J."/>
        </authorList>
    </citation>
    <scope>NUCLEOTIDE SEQUENCE [LARGE SCALE GENOMIC DNA]</scope>
    <source>
        <strain evidence="7">CGMCC 1.15341</strain>
    </source>
</reference>
<gene>
    <name evidence="6" type="ORF">GCM10011352_10010</name>
</gene>
<evidence type="ECO:0000256" key="3">
    <source>
        <dbReference type="ARBA" id="ARBA00022989"/>
    </source>
</evidence>
<dbReference type="EMBL" id="BMIJ01000002">
    <property type="protein sequence ID" value="GGB86118.1"/>
    <property type="molecule type" value="Genomic_DNA"/>
</dbReference>
<dbReference type="Pfam" id="PF09685">
    <property type="entry name" value="MamF_MmsF"/>
    <property type="match status" value="1"/>
</dbReference>
<evidence type="ECO:0000256" key="4">
    <source>
        <dbReference type="ARBA" id="ARBA00023136"/>
    </source>
</evidence>
<accession>A0ABQ1K6U3</accession>
<evidence type="ECO:0000313" key="7">
    <source>
        <dbReference type="Proteomes" id="UP000629025"/>
    </source>
</evidence>
<dbReference type="InterPro" id="IPR019109">
    <property type="entry name" value="MamF_MmsF"/>
</dbReference>
<evidence type="ECO:0000256" key="1">
    <source>
        <dbReference type="ARBA" id="ARBA00004141"/>
    </source>
</evidence>
<keyword evidence="4 5" id="KW-0472">Membrane</keyword>
<keyword evidence="7" id="KW-1185">Reference proteome</keyword>
<protein>
    <submittedName>
        <fullName evidence="6">Membrane protein</fullName>
    </submittedName>
</protein>
<keyword evidence="2 5" id="KW-0812">Transmembrane</keyword>
<evidence type="ECO:0000256" key="5">
    <source>
        <dbReference type="SAM" id="Phobius"/>
    </source>
</evidence>
<feature type="transmembrane region" description="Helical" evidence="5">
    <location>
        <begin position="20"/>
        <end position="42"/>
    </location>
</feature>
<name>A0ABQ1K6U3_9GAMM</name>
<evidence type="ECO:0000256" key="2">
    <source>
        <dbReference type="ARBA" id="ARBA00022692"/>
    </source>
</evidence>
<comment type="caution">
    <text evidence="6">The sequence shown here is derived from an EMBL/GenBank/DDBJ whole genome shotgun (WGS) entry which is preliminary data.</text>
</comment>
<sequence length="118" mass="13300">MTDITTTHSSNDTGNAKLIYILYLASLIVGITGIIGLVMAYINKSDNDSLVNSHYRFQIRTFWIGLLLAIIGMLTLMIVIGWFILLFLTIWMIIRCVKGLKYLSEGKAHPDPTSWMFG</sequence>
<dbReference type="Proteomes" id="UP000629025">
    <property type="component" value="Unassembled WGS sequence"/>
</dbReference>